<dbReference type="InterPro" id="IPR008964">
    <property type="entry name" value="Invasin/intimin_cell_adhesion"/>
</dbReference>
<dbReference type="PROSITE" id="PS51127">
    <property type="entry name" value="BIG1"/>
    <property type="match status" value="1"/>
</dbReference>
<evidence type="ECO:0000313" key="3">
    <source>
        <dbReference type="EMBL" id="ALT69889.1"/>
    </source>
</evidence>
<dbReference type="InterPro" id="IPR003344">
    <property type="entry name" value="Big_1_dom"/>
</dbReference>
<dbReference type="SMART" id="SM00634">
    <property type="entry name" value="BID_1"/>
    <property type="match status" value="7"/>
</dbReference>
<dbReference type="SUPFAM" id="SSF49373">
    <property type="entry name" value="Invasin/intimin cell-adhesion fragments"/>
    <property type="match status" value="8"/>
</dbReference>
<dbReference type="EMBL" id="CP011266">
    <property type="protein sequence ID" value="ALT69889.1"/>
    <property type="molecule type" value="Genomic_DNA"/>
</dbReference>
<name>A0A0U3EE42_9EURY</name>
<comment type="similarity">
    <text evidence="1">Belongs to the intimin/invasin family.</text>
</comment>
<reference evidence="3 4" key="1">
    <citation type="submission" date="2015-04" db="EMBL/GenBank/DDBJ databases">
        <title>The complete genome sequence of the rumen methanogen Methanobrevibacter millerae SM9.</title>
        <authorList>
            <person name="Leahy S.C."/>
            <person name="Kelly W.J."/>
            <person name="Pacheco D.M."/>
            <person name="Li D."/>
            <person name="Altermann E."/>
            <person name="Attwood G.T."/>
        </authorList>
    </citation>
    <scope>NUCLEOTIDE SEQUENCE [LARGE SCALE GENOMIC DNA]</scope>
    <source>
        <strain evidence="3 4">SM9</strain>
    </source>
</reference>
<dbReference type="SUPFAM" id="SSF51126">
    <property type="entry name" value="Pectin lyase-like"/>
    <property type="match status" value="1"/>
</dbReference>
<dbReference type="KEGG" id="mmil:sm9_2133"/>
<dbReference type="PATRIC" id="fig|230361.4.peg.2205"/>
<gene>
    <name evidence="3" type="ORF">sm9_2133</name>
</gene>
<proteinExistence type="inferred from homology"/>
<dbReference type="OrthoDB" id="77709at2157"/>
<evidence type="ECO:0000259" key="2">
    <source>
        <dbReference type="PROSITE" id="PS51127"/>
    </source>
</evidence>
<organism evidence="3 4">
    <name type="scientific">Methanobrevibacter millerae</name>
    <dbReference type="NCBI Taxonomy" id="230361"/>
    <lineage>
        <taxon>Archaea</taxon>
        <taxon>Methanobacteriati</taxon>
        <taxon>Methanobacteriota</taxon>
        <taxon>Methanomada group</taxon>
        <taxon>Methanobacteria</taxon>
        <taxon>Methanobacteriales</taxon>
        <taxon>Methanobacteriaceae</taxon>
        <taxon>Methanobrevibacter</taxon>
    </lineage>
</organism>
<dbReference type="InterPro" id="IPR011050">
    <property type="entry name" value="Pectin_lyase_fold/virulence"/>
</dbReference>
<dbReference type="Pfam" id="PF17789">
    <property type="entry name" value="MG4"/>
    <property type="match status" value="4"/>
</dbReference>
<dbReference type="Gene3D" id="2.60.40.10">
    <property type="entry name" value="Immunoglobulins"/>
    <property type="match status" value="11"/>
</dbReference>
<evidence type="ECO:0000313" key="4">
    <source>
        <dbReference type="Proteomes" id="UP000067738"/>
    </source>
</evidence>
<sequence>MKKTIIFIMILIILFTLPHVSAIDENSTDLISATNDDELISSDNEYIDYDDPDTEFILEINDTKDYETTGNITFYIYFNGTLSFGPEIYDFIKEPITIYENNKNVGTVPVNQINYTTFNQDGNNVFNATFTCQIQNKTQIRLHYTAWDTNTLTIEKILEPEIKALTTQAIIIRDKNGIKYTSNNTWNNSIKYLEKAINVASANDEIILTNINIQTTPIFTNPTQSSTINVNKNLKIIGNNAAINANKNSHLFEINSNVTFINMTFTNFSSYLFKNHGNLTFINCTFKDSYTRFINNTGNLIILNSTFKNMKEYYSNAQISLLKDYYTEIGLIYNTGNLQIDNSVFDNFDYPKEIEIDNFTIKELGVIYNLNSATITNTNFTNINTRAINNTGNLKLEKTLFENITTNTLKILINTSEFNKISENTIYQSYTGYREKTTYTTYESKNYFLNGGAVYNTNNLTISESQFRNIISYYGGAIFNEGNATVNSTNFINTESSGGMGGAIFNNAKMTLENTTINNSKANLNNIQIGKNTFIQITHGGAIYNNQTLTLDNSIITQSTAAYGGAIANNGQIIINNTILDKNYANNEGYTGMNYGETIFNDENGNCIIHNSNIKNTIAKRTSIGGGGAYGTYGGIIYNLGDLTISKTIFDNMSGKYEDFSSVVGGSFTIFNYGKMNVTNNYFINSPHKEHRWSSIGYLSAYTYAYTNNPNNAYMSNNYYCLNADPYTIDTNFPVNDYFILAFDPDYYALNLNEVRNITLKLKLASGKEFSNYELLPKANVTIYTYDENGNKINFTKELTNGQVTFPYNYTSTKGRYIISAEMGGGKCIAEIDVGKNKSYMDIKAADIYYEDNAIFIMNVTGNLTNQPTGNVSIILDGKKYTAEINNTKANLTIPNMQAKTYDLIIRYEGDEDYFKYIHHQNFTVYKKPTGMTLQIPDVYYGERAIGRIFLNTSKYSVKDGHIYITDENNQTTVNQIAIRNNTYVRLTNFASGDLKITVELIGNENYESSNATVIFKIKKYETNLTINASDINAGESETITVTLTPEGEVAGEANLTINNKTETIYLKNGNNTVTLENLTGGSYNITIFFAGDKKYANSTVTTTISVKKHDTTMDVTVEEDKITVKVNPSNATGTVNLYINNQLQQLNLTNGTATFAPNYNRFNNSIFVYYEGDDYYNYTTFNTTYENNKLANLTGYDVLTYDGESGTIYVTLTDESGYGIAGKNITISINNKKYTHTTNQSGIAALTLTLPIGNYTITSKYNNYTAENTFTVLKNINMTTVGDIEVYDNETFQYYVKLTDGRNNNIKNAEVTFTVNGQKYINKTNNNGIARIFLTLNKGNYTITAKYKTETLTNKINVRENDNYTITANDLEMHYRDGSAFNITLKDGNGNTLSGRIITFTINNNTYQRTTDKNGVASLKINLAPGTHEIKTTYINTSTTNKILIKDYPVIITGEDVEMYYRDGTKYTVSLKDTRGIALTNVNVIFTVDGESYTRTTNKDGIASIAINLPEGTYTITATYKNASTTNKIVVKDYAPVITGNDVEMYYRDGTNYTITLKNTKGSPLINVDVTFTIDGENYTRATNKDGIASITINLPEGVYSITATYRNVSTTNKIIVKDYEPVITGSDVEMYYRDGTNYTITLKNTQGTPISNVDVIFNINNRNYTRITDSNGIARITINLPAGTYTIKATYKNASTTNKVTVKDYEPVIVGNDVELYYRDGTNYTITLKNSKGDILSNRIVTFNINNRDYNRTTNSNGEASVTINLPAGTYTIKVTYANASTTNKITVKEYAPVITGNDIEMYYRDGTNYTITLKNSKGDILSNKVVTFNVDGDDYNRTTNSNGEASVTINLPAGTYTIKTTYKNVSITNRITVKEYPPVLTTEDLEMYFHDNSTFKATLTNTNGDVLTNRKVTFTIGNETYTGTTNNQGVASIAINLAPGNYTIKTAYQNLTKTNNIEIRTNYNLETKDLVMIYKDGSRFTAKLTDKNGNTLKNATVLFTINGQSYTRKTNDEGIASIAINLNSGIHTITTRYQEEFKTNNITIKATVEAKDVVKVYRNATQYYAKFTDNAGKVLKNTQVTFNINGVYYTRTTNESGVAKLNLNLQQGKYILTAINPITGENAANNITILPTITENRDITKYYKNATQYTVKLIKPDGSIAGAGEKVTFNINGVYYERTTNESGIAKMNINLNPGDYIITAEYAGCKVSNKIKVLPTIKAQDLTKKYGTPNPFTATLLDGEGKPLANEKVTFNINGVFYTRTTDADGIAKLNINLQAGKYIITSSYNGLNVANTVTVQS</sequence>
<evidence type="ECO:0000256" key="1">
    <source>
        <dbReference type="ARBA" id="ARBA00010116"/>
    </source>
</evidence>
<dbReference type="InterPro" id="IPR013783">
    <property type="entry name" value="Ig-like_fold"/>
</dbReference>
<dbReference type="RefSeq" id="WP_058740099.1">
    <property type="nucleotide sequence ID" value="NZ_CP011266.1"/>
</dbReference>
<protein>
    <submittedName>
        <fullName evidence="3">Adhesin-like protein</fullName>
    </submittedName>
</protein>
<accession>A0A0U3EE42</accession>
<dbReference type="Proteomes" id="UP000067738">
    <property type="component" value="Chromosome"/>
</dbReference>
<dbReference type="GeneID" id="26737091"/>
<dbReference type="InterPro" id="IPR040839">
    <property type="entry name" value="MG4"/>
</dbReference>
<keyword evidence="4" id="KW-1185">Reference proteome</keyword>
<feature type="domain" description="Big-1" evidence="2">
    <location>
        <begin position="2211"/>
        <end position="2302"/>
    </location>
</feature>